<evidence type="ECO:0000313" key="2">
    <source>
        <dbReference type="Proteomes" id="UP000032160"/>
    </source>
</evidence>
<gene>
    <name evidence="1" type="ORF">BN1012_Phect2421</name>
</gene>
<name>X5MGK6_9HYPH</name>
<dbReference type="KEGG" id="pect:BN1012_Phect2421"/>
<dbReference type="HOGENOM" id="CLU_3326091_0_0_5"/>
<dbReference type="STRING" id="1458461.BN1012_Phect2421"/>
<evidence type="ECO:0000313" key="1">
    <source>
        <dbReference type="EMBL" id="CDO60634.1"/>
    </source>
</evidence>
<reference evidence="1 2" key="1">
    <citation type="journal article" date="2014" name="Front. Genet.">
        <title>Genome and metabolic network of "Candidatus Phaeomarinobacter ectocarpi" Ec32, a new candidate genus of Alphaproteobacteria frequently associated with brown algae.</title>
        <authorList>
            <person name="Dittami S.M."/>
            <person name="Barbeyron T."/>
            <person name="Boyen C."/>
            <person name="Cambefort J."/>
            <person name="Collet G."/>
            <person name="Delage L."/>
            <person name="Gobet A."/>
            <person name="Groisillier A."/>
            <person name="Leblanc C."/>
            <person name="Michel G."/>
            <person name="Scornet D."/>
            <person name="Siegel A."/>
            <person name="Tapia J.E."/>
            <person name="Tonon T."/>
        </authorList>
    </citation>
    <scope>NUCLEOTIDE SEQUENCE [LARGE SCALE GENOMIC DNA]</scope>
    <source>
        <strain evidence="1 2">Ec32</strain>
    </source>
</reference>
<organism evidence="1 2">
    <name type="scientific">Candidatus Phaeomarinibacter ectocarpi</name>
    <dbReference type="NCBI Taxonomy" id="1458461"/>
    <lineage>
        <taxon>Bacteria</taxon>
        <taxon>Pseudomonadati</taxon>
        <taxon>Pseudomonadota</taxon>
        <taxon>Alphaproteobacteria</taxon>
        <taxon>Hyphomicrobiales</taxon>
        <taxon>Parvibaculaceae</taxon>
        <taxon>Candidatus Phaeomarinibacter</taxon>
    </lineage>
</organism>
<dbReference type="Proteomes" id="UP000032160">
    <property type="component" value="Chromosome I"/>
</dbReference>
<protein>
    <submittedName>
        <fullName evidence="1">Uncharacterized protein</fullName>
    </submittedName>
</protein>
<sequence length="38" mass="4346">MSGFLRVFYAGPHKPSFTAFFVAHRSRHAVLLGFAKYM</sequence>
<dbReference type="AlphaFoldDB" id="X5MGK6"/>
<keyword evidence="2" id="KW-1185">Reference proteome</keyword>
<proteinExistence type="predicted"/>
<accession>X5MGK6</accession>
<dbReference type="EMBL" id="HG966617">
    <property type="protein sequence ID" value="CDO60634.1"/>
    <property type="molecule type" value="Genomic_DNA"/>
</dbReference>